<comment type="function">
    <text evidence="1">Involved in the TonB-dependent energy-dependent transport of various receptor-bound substrates.</text>
</comment>
<evidence type="ECO:0000256" key="4">
    <source>
        <dbReference type="ARBA" id="ARBA00011471"/>
    </source>
</evidence>
<evidence type="ECO:0000256" key="7">
    <source>
        <dbReference type="ARBA" id="ARBA00022475"/>
    </source>
</evidence>
<keyword evidence="17" id="KW-1185">Reference proteome</keyword>
<reference evidence="16 17" key="1">
    <citation type="submission" date="2020-02" db="EMBL/GenBank/DDBJ databases">
        <title>Genome sequence of the type strain CCBAU10050 of Rhizobium daejeonense.</title>
        <authorList>
            <person name="Gao J."/>
            <person name="Sun J."/>
        </authorList>
    </citation>
    <scope>NUCLEOTIDE SEQUENCE [LARGE SCALE GENOMIC DNA]</scope>
    <source>
        <strain evidence="16 17">CCBAU10050</strain>
    </source>
</reference>
<protein>
    <recommendedName>
        <fullName evidence="5">Biopolymer transport protein ExbD</fullName>
    </recommendedName>
</protein>
<evidence type="ECO:0000256" key="15">
    <source>
        <dbReference type="SAM" id="Phobius"/>
    </source>
</evidence>
<evidence type="ECO:0000256" key="10">
    <source>
        <dbReference type="ARBA" id="ARBA00022927"/>
    </source>
</evidence>
<dbReference type="InterPro" id="IPR003400">
    <property type="entry name" value="ExbD"/>
</dbReference>
<evidence type="ECO:0000256" key="13">
    <source>
        <dbReference type="RuleBase" id="RU003879"/>
    </source>
</evidence>
<evidence type="ECO:0000313" key="17">
    <source>
        <dbReference type="Proteomes" id="UP000477849"/>
    </source>
</evidence>
<dbReference type="EMBL" id="JAAKZH010000009">
    <property type="protein sequence ID" value="NGO66215.1"/>
    <property type="molecule type" value="Genomic_DNA"/>
</dbReference>
<dbReference type="GO" id="GO:0005886">
    <property type="term" value="C:plasma membrane"/>
    <property type="evidence" value="ECO:0007669"/>
    <property type="project" value="UniProtKB-SubCell"/>
</dbReference>
<evidence type="ECO:0000256" key="11">
    <source>
        <dbReference type="ARBA" id="ARBA00022989"/>
    </source>
</evidence>
<comment type="similarity">
    <text evidence="3 13">Belongs to the ExbD/TolR family.</text>
</comment>
<dbReference type="RefSeq" id="WP_163901628.1">
    <property type="nucleotide sequence ID" value="NZ_CP048427.1"/>
</dbReference>
<organism evidence="16 17">
    <name type="scientific">Rhizobium daejeonense</name>
    <dbReference type="NCBI Taxonomy" id="240521"/>
    <lineage>
        <taxon>Bacteria</taxon>
        <taxon>Pseudomonadati</taxon>
        <taxon>Pseudomonadota</taxon>
        <taxon>Alphaproteobacteria</taxon>
        <taxon>Hyphomicrobiales</taxon>
        <taxon>Rhizobiaceae</taxon>
        <taxon>Rhizobium/Agrobacterium group</taxon>
        <taxon>Rhizobium</taxon>
    </lineage>
</organism>
<dbReference type="GO" id="GO:0022857">
    <property type="term" value="F:transmembrane transporter activity"/>
    <property type="evidence" value="ECO:0007669"/>
    <property type="project" value="InterPro"/>
</dbReference>
<keyword evidence="8" id="KW-0997">Cell inner membrane</keyword>
<evidence type="ECO:0000256" key="3">
    <source>
        <dbReference type="ARBA" id="ARBA00005811"/>
    </source>
</evidence>
<dbReference type="Proteomes" id="UP000477849">
    <property type="component" value="Unassembled WGS sequence"/>
</dbReference>
<evidence type="ECO:0000256" key="5">
    <source>
        <dbReference type="ARBA" id="ARBA00022090"/>
    </source>
</evidence>
<dbReference type="AlphaFoldDB" id="A0A6M1S5B8"/>
<comment type="subunit">
    <text evidence="4">The accessory proteins ExbB and ExbD seem to form a complex with TonB.</text>
</comment>
<comment type="caution">
    <text evidence="16">The sequence shown here is derived from an EMBL/GenBank/DDBJ whole genome shotgun (WGS) entry which is preliminary data.</text>
</comment>
<evidence type="ECO:0000256" key="1">
    <source>
        <dbReference type="ARBA" id="ARBA00003540"/>
    </source>
</evidence>
<accession>A0A6M1S5B8</accession>
<keyword evidence="10 13" id="KW-0653">Protein transport</keyword>
<dbReference type="GO" id="GO:0015031">
    <property type="term" value="P:protein transport"/>
    <property type="evidence" value="ECO:0007669"/>
    <property type="project" value="UniProtKB-KW"/>
</dbReference>
<name>A0A6M1S5B8_9HYPH</name>
<keyword evidence="9 13" id="KW-0812">Transmembrane</keyword>
<feature type="region of interest" description="Disordered" evidence="14">
    <location>
        <begin position="144"/>
        <end position="163"/>
    </location>
</feature>
<dbReference type="InterPro" id="IPR014170">
    <property type="entry name" value="TonB_ExbD_1"/>
</dbReference>
<evidence type="ECO:0000256" key="2">
    <source>
        <dbReference type="ARBA" id="ARBA00004249"/>
    </source>
</evidence>
<proteinExistence type="inferred from homology"/>
<evidence type="ECO:0000256" key="9">
    <source>
        <dbReference type="ARBA" id="ARBA00022692"/>
    </source>
</evidence>
<keyword evidence="6 13" id="KW-0813">Transport</keyword>
<evidence type="ECO:0000256" key="12">
    <source>
        <dbReference type="ARBA" id="ARBA00023136"/>
    </source>
</evidence>
<evidence type="ECO:0000313" key="16">
    <source>
        <dbReference type="EMBL" id="NGO66215.1"/>
    </source>
</evidence>
<sequence>MAGGIRENHSGDELQESHEINVTPFIDVMLVLLIIFMVAAPLATVDVSVDLPASTAKPAERPDEPVYVTLKEDMSLALGNETVVREALGTNLDRLTEGDKDARIFLRADKAVDYGAFMEVMNLLRDAGYLKIALVGLETLPAAQAPAASNPAAPTVPAEGQTP</sequence>
<evidence type="ECO:0000256" key="14">
    <source>
        <dbReference type="SAM" id="MobiDB-lite"/>
    </source>
</evidence>
<keyword evidence="7" id="KW-1003">Cell membrane</keyword>
<evidence type="ECO:0000256" key="8">
    <source>
        <dbReference type="ARBA" id="ARBA00022519"/>
    </source>
</evidence>
<dbReference type="PANTHER" id="PTHR30558:SF9">
    <property type="entry name" value="BIOPOLYMER TRANSPORT PROTEIN EXBD"/>
    <property type="match status" value="1"/>
</dbReference>
<evidence type="ECO:0000256" key="6">
    <source>
        <dbReference type="ARBA" id="ARBA00022448"/>
    </source>
</evidence>
<dbReference type="Gene3D" id="3.30.420.270">
    <property type="match status" value="1"/>
</dbReference>
<dbReference type="NCBIfam" id="TIGR02803">
    <property type="entry name" value="ExbD_1"/>
    <property type="match status" value="1"/>
</dbReference>
<dbReference type="PANTHER" id="PTHR30558">
    <property type="entry name" value="EXBD MEMBRANE COMPONENT OF PMF-DRIVEN MACROMOLECULE IMPORT SYSTEM"/>
    <property type="match status" value="1"/>
</dbReference>
<keyword evidence="12 15" id="KW-0472">Membrane</keyword>
<feature type="transmembrane region" description="Helical" evidence="15">
    <location>
        <begin position="25"/>
        <end position="45"/>
    </location>
</feature>
<dbReference type="Pfam" id="PF02472">
    <property type="entry name" value="ExbD"/>
    <property type="match status" value="1"/>
</dbReference>
<gene>
    <name evidence="16" type="primary">exbD</name>
    <name evidence="16" type="ORF">G6N76_21365</name>
</gene>
<comment type="subcellular location">
    <subcellularLocation>
        <location evidence="2">Cell inner membrane</location>
        <topology evidence="2">Single-pass type II membrane protein</topology>
    </subcellularLocation>
    <subcellularLocation>
        <location evidence="13">Cell membrane</location>
        <topology evidence="13">Single-pass type II membrane protein</topology>
    </subcellularLocation>
</comment>
<keyword evidence="11 15" id="KW-1133">Transmembrane helix</keyword>